<dbReference type="Gene3D" id="3.40.50.1580">
    <property type="entry name" value="Nucleoside phosphorylase domain"/>
    <property type="match status" value="1"/>
</dbReference>
<dbReference type="PANTHER" id="PTHR46082:SF11">
    <property type="entry name" value="AAA+ ATPASE DOMAIN-CONTAINING PROTEIN-RELATED"/>
    <property type="match status" value="1"/>
</dbReference>
<dbReference type="Proteomes" id="UP001281614">
    <property type="component" value="Unassembled WGS sequence"/>
</dbReference>
<reference evidence="4" key="1">
    <citation type="submission" date="2023-02" db="EMBL/GenBank/DDBJ databases">
        <title>Colletotrichum kahawae CIFC_Que2 genome sequencing and assembly.</title>
        <authorList>
            <person name="Baroncelli R."/>
        </authorList>
    </citation>
    <scope>NUCLEOTIDE SEQUENCE</scope>
    <source>
        <strain evidence="4">CIFC_Que2</strain>
    </source>
</reference>
<accession>A0AAD9Y859</accession>
<evidence type="ECO:0000313" key="4">
    <source>
        <dbReference type="EMBL" id="KAK2743174.1"/>
    </source>
</evidence>
<evidence type="ECO:0000313" key="5">
    <source>
        <dbReference type="Proteomes" id="UP001281614"/>
    </source>
</evidence>
<evidence type="ECO:0000256" key="1">
    <source>
        <dbReference type="SAM" id="MobiDB-lite"/>
    </source>
</evidence>
<organism evidence="4 5">
    <name type="scientific">Colletotrichum kahawae</name>
    <name type="common">Coffee berry disease fungus</name>
    <dbReference type="NCBI Taxonomy" id="34407"/>
    <lineage>
        <taxon>Eukaryota</taxon>
        <taxon>Fungi</taxon>
        <taxon>Dikarya</taxon>
        <taxon>Ascomycota</taxon>
        <taxon>Pezizomycotina</taxon>
        <taxon>Sordariomycetes</taxon>
        <taxon>Hypocreomycetidae</taxon>
        <taxon>Glomerellales</taxon>
        <taxon>Glomerellaceae</taxon>
        <taxon>Colletotrichum</taxon>
        <taxon>Colletotrichum gloeosporioides species complex</taxon>
    </lineage>
</organism>
<dbReference type="InterPro" id="IPR053137">
    <property type="entry name" value="NLR-like"/>
</dbReference>
<dbReference type="InterPro" id="IPR035994">
    <property type="entry name" value="Nucleoside_phosphorylase_sf"/>
</dbReference>
<dbReference type="AlphaFoldDB" id="A0AAD9Y859"/>
<sequence>MPYEYQALQGADIRLLTIEPLEDGEDFSAPIRCTLEHVDLEAAARASGFKGQNHVWPETESTHDVAAIFKDPEDAQTLVQVGDDTKRAVEGSPDWKGNDNDLPWRHDWGDFLALSYVWGPPTPVQHIILNGHQFPVGPNLFQALLHLRPNERIRQGFKLWIDAICINQEDIAERSAQVGRMRDIYAAAWQVVIWLGPGADDSELGMSALSWIAARNRTPSPYDGFYRESTKIDARPLFIIWGTFKSPLKKTVYKALFSLLFRPYWQRMWILQEVAMARPDAPVVCGKSCLPWRDIHEAATFISNDETRFGLQGVIFDTIGSLGSFHPAEVDATYPQNAIPTTNSAYGGLEDTRNALWQTLLGDTTVDGGGQAPEAGAWLLDPKIWNQGVAGVFTNGFGLDELMSRNKKLVLGGHTLEQLISGVVRSGWRQKIKSTERIYNPTEEQREVLSWAMNVTAWRRIIGTTSGRIGLVPAAARAQDKIAVMRGCSTPMVLRASEDRWEVVGECYVHDQAARRIENFERQKLDFFIPRILSSSLSFYLEDGMEDQGLSKKRRHDDKDAEDAEDAEVQGKRTKTEIKDDLDRYTIGWVCALPKEQTAARAMLDEEFRDVHIRKAANDINTYTLGSIGRHMIVIACLPKGELGVVRASKVATSMTSTFRNIKFVLMVGIGGGIPSGPNDVRLGDVVVSTPTGKYPGVVHATPTTEEIWGSLPGGTSCSYCDPSKATKRKIGEPVVHYGLITSGNQVIKDAAYRDRINKSFNGNALCIEMEAAGLMDGFPCLVIRGIYDYADSHKNDAWQEHAAAAAAVLTKELLGNVAPVEVDSERTAGEKLAHLQDKMNDSRGAR</sequence>
<evidence type="ECO:0000259" key="2">
    <source>
        <dbReference type="Pfam" id="PF01048"/>
    </source>
</evidence>
<evidence type="ECO:0000259" key="3">
    <source>
        <dbReference type="Pfam" id="PF06985"/>
    </source>
</evidence>
<proteinExistence type="predicted"/>
<dbReference type="Pfam" id="PF01048">
    <property type="entry name" value="PNP_UDP_1"/>
    <property type="match status" value="1"/>
</dbReference>
<feature type="region of interest" description="Disordered" evidence="1">
    <location>
        <begin position="550"/>
        <end position="573"/>
    </location>
</feature>
<dbReference type="EMBL" id="VYYT01000322">
    <property type="protein sequence ID" value="KAK2743174.1"/>
    <property type="molecule type" value="Genomic_DNA"/>
</dbReference>
<gene>
    <name evidence="4" type="ORF">CKAH01_06884</name>
</gene>
<dbReference type="Pfam" id="PF06985">
    <property type="entry name" value="HET"/>
    <property type="match status" value="1"/>
</dbReference>
<name>A0AAD9Y859_COLKA</name>
<dbReference type="GO" id="GO:0009116">
    <property type="term" value="P:nucleoside metabolic process"/>
    <property type="evidence" value="ECO:0007669"/>
    <property type="project" value="InterPro"/>
</dbReference>
<dbReference type="SUPFAM" id="SSF53167">
    <property type="entry name" value="Purine and uridine phosphorylases"/>
    <property type="match status" value="1"/>
</dbReference>
<dbReference type="GO" id="GO:0003824">
    <property type="term" value="F:catalytic activity"/>
    <property type="evidence" value="ECO:0007669"/>
    <property type="project" value="InterPro"/>
</dbReference>
<feature type="domain" description="Nucleoside phosphorylase" evidence="2">
    <location>
        <begin position="587"/>
        <end position="814"/>
    </location>
</feature>
<comment type="caution">
    <text evidence="4">The sequence shown here is derived from an EMBL/GenBank/DDBJ whole genome shotgun (WGS) entry which is preliminary data.</text>
</comment>
<dbReference type="InterPro" id="IPR000845">
    <property type="entry name" value="Nucleoside_phosphorylase_d"/>
</dbReference>
<feature type="domain" description="Heterokaryon incompatibility" evidence="3">
    <location>
        <begin position="111"/>
        <end position="273"/>
    </location>
</feature>
<keyword evidence="5" id="KW-1185">Reference proteome</keyword>
<dbReference type="PANTHER" id="PTHR46082">
    <property type="entry name" value="ATP/GTP-BINDING PROTEIN-RELATED"/>
    <property type="match status" value="1"/>
</dbReference>
<protein>
    <submittedName>
        <fullName evidence="4">Heterokaryon incompatibility protein</fullName>
    </submittedName>
</protein>
<dbReference type="InterPro" id="IPR010730">
    <property type="entry name" value="HET"/>
</dbReference>